<proteinExistence type="predicted"/>
<dbReference type="AlphaFoldDB" id="A0AAV4MBZ7"/>
<reference evidence="1 2" key="1">
    <citation type="submission" date="2021-06" db="EMBL/GenBank/DDBJ databases">
        <title>Caerostris extrusa draft genome.</title>
        <authorList>
            <person name="Kono N."/>
            <person name="Arakawa K."/>
        </authorList>
    </citation>
    <scope>NUCLEOTIDE SEQUENCE [LARGE SCALE GENOMIC DNA]</scope>
</reference>
<gene>
    <name evidence="1" type="ORF">CEXT_355811</name>
</gene>
<evidence type="ECO:0000313" key="2">
    <source>
        <dbReference type="Proteomes" id="UP001054945"/>
    </source>
</evidence>
<dbReference type="EMBL" id="BPLR01002093">
    <property type="protein sequence ID" value="GIX69901.1"/>
    <property type="molecule type" value="Genomic_DNA"/>
</dbReference>
<comment type="caution">
    <text evidence="1">The sequence shown here is derived from an EMBL/GenBank/DDBJ whole genome shotgun (WGS) entry which is preliminary data.</text>
</comment>
<sequence>MMKVNYVRGIPIPVAPWFKTKNVEETLDLVPQDGDNSDVLSKDRNQLASIYSFSNNFQSMRTLRTSEEGHFQLYLQWRHQVHI</sequence>
<organism evidence="1 2">
    <name type="scientific">Caerostris extrusa</name>
    <name type="common">Bark spider</name>
    <name type="synonym">Caerostris bankana</name>
    <dbReference type="NCBI Taxonomy" id="172846"/>
    <lineage>
        <taxon>Eukaryota</taxon>
        <taxon>Metazoa</taxon>
        <taxon>Ecdysozoa</taxon>
        <taxon>Arthropoda</taxon>
        <taxon>Chelicerata</taxon>
        <taxon>Arachnida</taxon>
        <taxon>Araneae</taxon>
        <taxon>Araneomorphae</taxon>
        <taxon>Entelegynae</taxon>
        <taxon>Araneoidea</taxon>
        <taxon>Araneidae</taxon>
        <taxon>Caerostris</taxon>
    </lineage>
</organism>
<name>A0AAV4MBZ7_CAEEX</name>
<evidence type="ECO:0000313" key="1">
    <source>
        <dbReference type="EMBL" id="GIX69901.1"/>
    </source>
</evidence>
<dbReference type="Proteomes" id="UP001054945">
    <property type="component" value="Unassembled WGS sequence"/>
</dbReference>
<accession>A0AAV4MBZ7</accession>
<protein>
    <submittedName>
        <fullName evidence="1">Uncharacterized protein</fullName>
    </submittedName>
</protein>
<keyword evidence="2" id="KW-1185">Reference proteome</keyword>